<dbReference type="EMBL" id="RKHL01000001">
    <property type="protein sequence ID" value="ROR81446.1"/>
    <property type="molecule type" value="Genomic_DNA"/>
</dbReference>
<dbReference type="Proteomes" id="UP000266915">
    <property type="component" value="Unassembled WGS sequence"/>
</dbReference>
<reference evidence="1 2" key="1">
    <citation type="submission" date="2018-11" db="EMBL/GenBank/DDBJ databases">
        <title>Sequencing the genomes of 1000 actinobacteria strains.</title>
        <authorList>
            <person name="Klenk H.-P."/>
        </authorList>
    </citation>
    <scope>NUCLEOTIDE SEQUENCE [LARGE SCALE GENOMIC DNA]</scope>
    <source>
        <strain evidence="1 2">DSM 14012</strain>
    </source>
</reference>
<gene>
    <name evidence="1" type="ORF">EDD42_1507</name>
</gene>
<proteinExistence type="predicted"/>
<sequence>MALRALVDSPVRADTATELHELQGRIKRMQGTRLDTRSLPTAPELSRLLPGGALQAGGSYSVLGSTALAMSLMAGPSAAGTWCAVIGLPSFGVEAAASMGIDLERLVLVPQPGPDWLTVTAAMADVAGVLITAPPGRIAPSDAARLAARLRQREAALIVLGSWPQSDATLRVTESSWSGLGAGHGHLRHRRLTVSSMLGQGAAGRPRTAHLTLPLGSTEDRTTQLAGSGLIDDDTVVRLPMVVNR</sequence>
<name>A0A3N2C1Q9_9MICO</name>
<keyword evidence="2" id="KW-1185">Reference proteome</keyword>
<accession>A0A3N2C1Q9</accession>
<evidence type="ECO:0000313" key="1">
    <source>
        <dbReference type="EMBL" id="ROR81446.1"/>
    </source>
</evidence>
<evidence type="ECO:0008006" key="3">
    <source>
        <dbReference type="Google" id="ProtNLM"/>
    </source>
</evidence>
<dbReference type="AlphaFoldDB" id="A0A3N2C1Q9"/>
<comment type="caution">
    <text evidence="1">The sequence shown here is derived from an EMBL/GenBank/DDBJ whole genome shotgun (WGS) entry which is preliminary data.</text>
</comment>
<organism evidence="1 2">
    <name type="scientific">Plantibacter flavus</name>
    <dbReference type="NCBI Taxonomy" id="150123"/>
    <lineage>
        <taxon>Bacteria</taxon>
        <taxon>Bacillati</taxon>
        <taxon>Actinomycetota</taxon>
        <taxon>Actinomycetes</taxon>
        <taxon>Micrococcales</taxon>
        <taxon>Microbacteriaceae</taxon>
        <taxon>Plantibacter</taxon>
    </lineage>
</organism>
<evidence type="ECO:0000313" key="2">
    <source>
        <dbReference type="Proteomes" id="UP000266915"/>
    </source>
</evidence>
<protein>
    <recommendedName>
        <fullName evidence="3">Protein ImuA</fullName>
    </recommendedName>
</protein>
<dbReference type="RefSeq" id="WP_200811344.1">
    <property type="nucleotide sequence ID" value="NZ_FXAP01000001.1"/>
</dbReference>